<dbReference type="InterPro" id="IPR036597">
    <property type="entry name" value="Fido-like_dom_sf"/>
</dbReference>
<organism evidence="4 5">
    <name type="scientific">Paracidovorax anthurii</name>
    <dbReference type="NCBI Taxonomy" id="78229"/>
    <lineage>
        <taxon>Bacteria</taxon>
        <taxon>Pseudomonadati</taxon>
        <taxon>Pseudomonadota</taxon>
        <taxon>Betaproteobacteria</taxon>
        <taxon>Burkholderiales</taxon>
        <taxon>Comamonadaceae</taxon>
        <taxon>Paracidovorax</taxon>
    </lineage>
</organism>
<dbReference type="RefSeq" id="WP_111876747.1">
    <property type="nucleotide sequence ID" value="NZ_CBCSGC010000195.1"/>
</dbReference>
<gene>
    <name evidence="4" type="ORF">AX018_101179</name>
</gene>
<dbReference type="Proteomes" id="UP000248856">
    <property type="component" value="Unassembled WGS sequence"/>
</dbReference>
<dbReference type="OrthoDB" id="8809007at2"/>
<dbReference type="EMBL" id="QLTA01000011">
    <property type="protein sequence ID" value="RAR84361.1"/>
    <property type="molecule type" value="Genomic_DNA"/>
</dbReference>
<dbReference type="InterPro" id="IPR050216">
    <property type="entry name" value="LRR_domain-containing"/>
</dbReference>
<dbReference type="PANTHER" id="PTHR48051:SF1">
    <property type="entry name" value="RAS SUPPRESSOR PROTEIN 1"/>
    <property type="match status" value="1"/>
</dbReference>
<dbReference type="GO" id="GO:0005737">
    <property type="term" value="C:cytoplasm"/>
    <property type="evidence" value="ECO:0007669"/>
    <property type="project" value="TreeGrafter"/>
</dbReference>
<protein>
    <submittedName>
        <fullName evidence="4">Fic/DOC family protein</fullName>
    </submittedName>
</protein>
<evidence type="ECO:0000256" key="1">
    <source>
        <dbReference type="ARBA" id="ARBA00022614"/>
    </source>
</evidence>
<dbReference type="PANTHER" id="PTHR48051">
    <property type="match status" value="1"/>
</dbReference>
<dbReference type="Gene3D" id="3.80.10.10">
    <property type="entry name" value="Ribonuclease Inhibitor"/>
    <property type="match status" value="1"/>
</dbReference>
<dbReference type="InterPro" id="IPR003812">
    <property type="entry name" value="Fido"/>
</dbReference>
<name>A0A328ZE15_9BURK</name>
<dbReference type="Pfam" id="PF00560">
    <property type="entry name" value="LRR_1"/>
    <property type="match status" value="1"/>
</dbReference>
<evidence type="ECO:0000313" key="5">
    <source>
        <dbReference type="Proteomes" id="UP000248856"/>
    </source>
</evidence>
<accession>A0A328ZE15</accession>
<feature type="domain" description="Fido" evidence="3">
    <location>
        <begin position="378"/>
        <end position="538"/>
    </location>
</feature>
<sequence length="554" mass="59739">MTSSTLAVPFGASRLSFTSTESGRAPAAPRQRAAATGAPELQRWYEALQAWCDADPGRAQARPAAAGEGSGLWGRLAARVQKSGNAASDELVTGFAERCKEFAAAADQAAARGAEFDDGLDESAERREIAVGRLLNAYQARADLLDLRKLRLTALPPGLETLESLRHLDVSHNPGLQRLPDTLAGCTGLRMLVARGSSLAYVPPGLFALPCLEVLDLSCNVELRALPAEAGRAPALRELRATRCQLSSLPEDMIRIPSLELVDLSDNLKLQELPAGWSPADTRLRLAGTPLEIMARVLRPLPLSPRQRGTLAEHLDTMIQCWPVIQEQLQADEDFALKVHFLRGSLSLTVRTDWIGTQEAYEDAGWAVDGWMREGQPITAARLLELGWLINCRPSGPERLRTQELPSVALATGKASGARATGDTPERLEYPAATTLPAHLAALEAWLAQGDPSRVSLDPLAAMERAVLLYRALVSLHPLEKGNEPTALAAMDWALQQHGLPPVLLPEDPALPVTALFSGRRIASGDTALDLLQEVVRQMDTVVVRLARKVPATA</sequence>
<keyword evidence="5" id="KW-1185">Reference proteome</keyword>
<keyword evidence="1" id="KW-0433">Leucine-rich repeat</keyword>
<proteinExistence type="predicted"/>
<dbReference type="SUPFAM" id="SSF140931">
    <property type="entry name" value="Fic-like"/>
    <property type="match status" value="1"/>
</dbReference>
<evidence type="ECO:0000259" key="3">
    <source>
        <dbReference type="PROSITE" id="PS51459"/>
    </source>
</evidence>
<evidence type="ECO:0000313" key="4">
    <source>
        <dbReference type="EMBL" id="RAR84361.1"/>
    </source>
</evidence>
<dbReference type="InterPro" id="IPR001611">
    <property type="entry name" value="Leu-rich_rpt"/>
</dbReference>
<comment type="caution">
    <text evidence="4">The sequence shown here is derived from an EMBL/GenBank/DDBJ whole genome shotgun (WGS) entry which is preliminary data.</text>
</comment>
<dbReference type="PROSITE" id="PS51459">
    <property type="entry name" value="FIDO"/>
    <property type="match status" value="1"/>
</dbReference>
<keyword evidence="2" id="KW-0677">Repeat</keyword>
<dbReference type="NCBIfam" id="NF041381">
    <property type="entry name" value="XopAC"/>
    <property type="match status" value="1"/>
</dbReference>
<dbReference type="Gene3D" id="1.10.3290.10">
    <property type="entry name" value="Fido-like domain"/>
    <property type="match status" value="1"/>
</dbReference>
<dbReference type="AlphaFoldDB" id="A0A328ZE15"/>
<dbReference type="SUPFAM" id="SSF52058">
    <property type="entry name" value="L domain-like"/>
    <property type="match status" value="1"/>
</dbReference>
<dbReference type="InterPro" id="IPR053674">
    <property type="entry name" value="RLCK_Uridylyltransferase"/>
</dbReference>
<dbReference type="InterPro" id="IPR032675">
    <property type="entry name" value="LRR_dom_sf"/>
</dbReference>
<evidence type="ECO:0000256" key="2">
    <source>
        <dbReference type="ARBA" id="ARBA00022737"/>
    </source>
</evidence>
<reference evidence="4 5" key="1">
    <citation type="submission" date="2018-06" db="EMBL/GenBank/DDBJ databases">
        <title>Genomic Encyclopedia of Archaeal and Bacterial Type Strains, Phase II (KMG-II): from individual species to whole genera.</title>
        <authorList>
            <person name="Goeker M."/>
        </authorList>
    </citation>
    <scope>NUCLEOTIDE SEQUENCE [LARGE SCALE GENOMIC DNA]</scope>
    <source>
        <strain evidence="4 5">CFPB 3232</strain>
    </source>
</reference>